<gene>
    <name evidence="1" type="ORF">M9H77_08818</name>
</gene>
<proteinExistence type="predicted"/>
<reference evidence="2" key="1">
    <citation type="journal article" date="2023" name="Nat. Plants">
        <title>Single-cell RNA sequencing provides a high-resolution roadmap for understanding the multicellular compartmentation of specialized metabolism.</title>
        <authorList>
            <person name="Sun S."/>
            <person name="Shen X."/>
            <person name="Li Y."/>
            <person name="Li Y."/>
            <person name="Wang S."/>
            <person name="Li R."/>
            <person name="Zhang H."/>
            <person name="Shen G."/>
            <person name="Guo B."/>
            <person name="Wei J."/>
            <person name="Xu J."/>
            <person name="St-Pierre B."/>
            <person name="Chen S."/>
            <person name="Sun C."/>
        </authorList>
    </citation>
    <scope>NUCLEOTIDE SEQUENCE [LARGE SCALE GENOMIC DNA]</scope>
</reference>
<organism evidence="1 2">
    <name type="scientific">Catharanthus roseus</name>
    <name type="common">Madagascar periwinkle</name>
    <name type="synonym">Vinca rosea</name>
    <dbReference type="NCBI Taxonomy" id="4058"/>
    <lineage>
        <taxon>Eukaryota</taxon>
        <taxon>Viridiplantae</taxon>
        <taxon>Streptophyta</taxon>
        <taxon>Embryophyta</taxon>
        <taxon>Tracheophyta</taxon>
        <taxon>Spermatophyta</taxon>
        <taxon>Magnoliopsida</taxon>
        <taxon>eudicotyledons</taxon>
        <taxon>Gunneridae</taxon>
        <taxon>Pentapetalae</taxon>
        <taxon>asterids</taxon>
        <taxon>lamiids</taxon>
        <taxon>Gentianales</taxon>
        <taxon>Apocynaceae</taxon>
        <taxon>Rauvolfioideae</taxon>
        <taxon>Vinceae</taxon>
        <taxon>Catharanthinae</taxon>
        <taxon>Catharanthus</taxon>
    </lineage>
</organism>
<comment type="caution">
    <text evidence="1">The sequence shown here is derived from an EMBL/GenBank/DDBJ whole genome shotgun (WGS) entry which is preliminary data.</text>
</comment>
<sequence>MMFDSVENADAFYMMYSRCVGLSVRKEDRKIDKKEKEDRERNHKAETRVKCGADFRIKYDVKREKYVIPELVKEHNHAIACEDHDKGKEAHGQEWQPISKSKIGVGLPPRTRKQEERAAAYAKQEEKHSTKS</sequence>
<protein>
    <submittedName>
        <fullName evidence="1">Uncharacterized protein</fullName>
    </submittedName>
</protein>
<dbReference type="EMBL" id="CM044702">
    <property type="protein sequence ID" value="KAI5677868.1"/>
    <property type="molecule type" value="Genomic_DNA"/>
</dbReference>
<keyword evidence="2" id="KW-1185">Reference proteome</keyword>
<dbReference type="Proteomes" id="UP001060085">
    <property type="component" value="Linkage Group LG02"/>
</dbReference>
<evidence type="ECO:0000313" key="1">
    <source>
        <dbReference type="EMBL" id="KAI5677868.1"/>
    </source>
</evidence>
<evidence type="ECO:0000313" key="2">
    <source>
        <dbReference type="Proteomes" id="UP001060085"/>
    </source>
</evidence>
<name>A0ACC0BZ63_CATRO</name>
<accession>A0ACC0BZ63</accession>